<keyword evidence="13 21" id="KW-1133">Transmembrane helix</keyword>
<evidence type="ECO:0000256" key="11">
    <source>
        <dbReference type="ARBA" id="ARBA00022777"/>
    </source>
</evidence>
<evidence type="ECO:0000256" key="15">
    <source>
        <dbReference type="ARBA" id="ARBA00023170"/>
    </source>
</evidence>
<dbReference type="InterPro" id="IPR032675">
    <property type="entry name" value="LRR_dom_sf"/>
</dbReference>
<evidence type="ECO:0000256" key="9">
    <source>
        <dbReference type="ARBA" id="ARBA00022737"/>
    </source>
</evidence>
<feature type="domain" description="Protein kinase" evidence="23">
    <location>
        <begin position="298"/>
        <end position="548"/>
    </location>
</feature>
<evidence type="ECO:0000256" key="19">
    <source>
        <dbReference type="PROSITE-ProRule" id="PRU10141"/>
    </source>
</evidence>
<evidence type="ECO:0000256" key="6">
    <source>
        <dbReference type="ARBA" id="ARBA00022679"/>
    </source>
</evidence>
<feature type="transmembrane region" description="Helical" evidence="21">
    <location>
        <begin position="234"/>
        <end position="256"/>
    </location>
</feature>
<evidence type="ECO:0000256" key="14">
    <source>
        <dbReference type="ARBA" id="ARBA00023136"/>
    </source>
</evidence>
<dbReference type="SUPFAM" id="SSF52058">
    <property type="entry name" value="L domain-like"/>
    <property type="match status" value="1"/>
</dbReference>
<proteinExistence type="inferred from homology"/>
<dbReference type="Gene3D" id="1.10.510.10">
    <property type="entry name" value="Transferase(Phosphotransferase) domain 1"/>
    <property type="match status" value="1"/>
</dbReference>
<reference evidence="25" key="1">
    <citation type="journal article" date="2019" name="Gigascience">
        <title>De novo genome assembly of the endangered Acer yangbiense, a plant species with extremely small populations endemic to Yunnan Province, China.</title>
        <authorList>
            <person name="Yang J."/>
            <person name="Wariss H.M."/>
            <person name="Tao L."/>
            <person name="Zhang R."/>
            <person name="Yun Q."/>
            <person name="Hollingsworth P."/>
            <person name="Dao Z."/>
            <person name="Luo G."/>
            <person name="Guo H."/>
            <person name="Ma Y."/>
            <person name="Sun W."/>
        </authorList>
    </citation>
    <scope>NUCLEOTIDE SEQUENCE [LARGE SCALE GENOMIC DNA]</scope>
    <source>
        <strain evidence="25">cv. br00</strain>
    </source>
</reference>
<feature type="chain" id="PRO_5024311274" description="non-specific serine/threonine protein kinase" evidence="22">
    <location>
        <begin position="22"/>
        <end position="644"/>
    </location>
</feature>
<comment type="subcellular location">
    <subcellularLocation>
        <location evidence="1">Membrane</location>
        <topology evidence="1">Single-pass type I membrane protein</topology>
    </subcellularLocation>
</comment>
<name>A0A5N5MF51_9ROSI</name>
<dbReference type="InterPro" id="IPR001611">
    <property type="entry name" value="Leu-rich_rpt"/>
</dbReference>
<keyword evidence="7 21" id="KW-0812">Transmembrane</keyword>
<feature type="region of interest" description="Disordered" evidence="20">
    <location>
        <begin position="600"/>
        <end position="644"/>
    </location>
</feature>
<evidence type="ECO:0000256" key="21">
    <source>
        <dbReference type="SAM" id="Phobius"/>
    </source>
</evidence>
<evidence type="ECO:0000256" key="17">
    <source>
        <dbReference type="ARBA" id="ARBA00047899"/>
    </source>
</evidence>
<dbReference type="EC" id="2.7.11.1" evidence="3"/>
<dbReference type="PROSITE" id="PS00108">
    <property type="entry name" value="PROTEIN_KINASE_ST"/>
    <property type="match status" value="1"/>
</dbReference>
<dbReference type="GO" id="GO:0048638">
    <property type="term" value="P:regulation of developmental growth"/>
    <property type="evidence" value="ECO:0007669"/>
    <property type="project" value="UniProtKB-ARBA"/>
</dbReference>
<evidence type="ECO:0000256" key="1">
    <source>
        <dbReference type="ARBA" id="ARBA00004479"/>
    </source>
</evidence>
<comment type="similarity">
    <text evidence="2">Belongs to the protein kinase superfamily. Ser/Thr protein kinase family.</text>
</comment>
<protein>
    <recommendedName>
        <fullName evidence="3">non-specific serine/threonine protein kinase</fullName>
        <ecNumber evidence="3">2.7.11.1</ecNumber>
    </recommendedName>
</protein>
<dbReference type="InterPro" id="IPR011009">
    <property type="entry name" value="Kinase-like_dom_sf"/>
</dbReference>
<evidence type="ECO:0000256" key="12">
    <source>
        <dbReference type="ARBA" id="ARBA00022840"/>
    </source>
</evidence>
<evidence type="ECO:0000259" key="23">
    <source>
        <dbReference type="PROSITE" id="PS50011"/>
    </source>
</evidence>
<dbReference type="InterPro" id="IPR001245">
    <property type="entry name" value="Ser-Thr/Tyr_kinase_cat_dom"/>
</dbReference>
<keyword evidence="4" id="KW-0723">Serine/threonine-protein kinase</keyword>
<feature type="signal peptide" evidence="22">
    <location>
        <begin position="1"/>
        <end position="21"/>
    </location>
</feature>
<evidence type="ECO:0000256" key="20">
    <source>
        <dbReference type="SAM" id="MobiDB-lite"/>
    </source>
</evidence>
<dbReference type="EMBL" id="VDCV01000006">
    <property type="protein sequence ID" value="KAB5552746.1"/>
    <property type="molecule type" value="Genomic_DNA"/>
</dbReference>
<evidence type="ECO:0000256" key="18">
    <source>
        <dbReference type="ARBA" id="ARBA00048679"/>
    </source>
</evidence>
<evidence type="ECO:0000313" key="25">
    <source>
        <dbReference type="Proteomes" id="UP000326939"/>
    </source>
</evidence>
<evidence type="ECO:0000256" key="8">
    <source>
        <dbReference type="ARBA" id="ARBA00022729"/>
    </source>
</evidence>
<keyword evidence="11" id="KW-0418">Kinase</keyword>
<dbReference type="Pfam" id="PF07714">
    <property type="entry name" value="PK_Tyr_Ser-Thr"/>
    <property type="match status" value="1"/>
</dbReference>
<dbReference type="Gene3D" id="3.30.200.20">
    <property type="entry name" value="Phosphorylase Kinase, domain 1"/>
    <property type="match status" value="1"/>
</dbReference>
<dbReference type="Gene3D" id="3.80.10.10">
    <property type="entry name" value="Ribonuclease Inhibitor"/>
    <property type="match status" value="1"/>
</dbReference>
<keyword evidence="8 22" id="KW-0732">Signal</keyword>
<comment type="caution">
    <text evidence="24">The sequence shown here is derived from an EMBL/GenBank/DDBJ whole genome shotgun (WGS) entry which is preliminary data.</text>
</comment>
<dbReference type="Pfam" id="PF08263">
    <property type="entry name" value="LRRNT_2"/>
    <property type="match status" value="1"/>
</dbReference>
<keyword evidence="5" id="KW-0433">Leucine-rich repeat</keyword>
<keyword evidence="14 21" id="KW-0472">Membrane</keyword>
<sequence length="644" mass="70792">MALELLHLSIFFLLLAKLSLSYEPRNHEVEALISIREALQDPHGVLSNWDEDSVDPCSWAMITCSPDNLVICLWVFKGAPSQSLSGTLSGSIGNLTNLRQVLLQNNNISGQIPLELGTLSKLQTLDISNNRFSSVVPDSLGQLNSLQYLRLNNNSLSGPFPVSLAKIPQLVFLDLSYNNLSGPVPKFPARTFNVAGNPLICGSSSTEGCSGSANAGPLSFSLETSPGKHKSKKLAFALGLSLSLVSLFFLALGILWHRRKRKGQILLNINDKREEGLISLGNLRNFTFRELQIATDNFCSKNILGTGGFGNVYKGKLGDRTMVAVKRLKDLTGTAGESQFRTELEMISLAVHRHLLRLIGYCATSNERLLVYPYMSNGSVALRLRGKPALDWNARKRIAIGAARGLLYLHEQCDPKIIHRDVKAANVLLDEFCEAVVGDFGLAKLLDHADSHVTTAVRGTVGHIAPEYLSTGQSSEKTDVFGFGILLIELITGMRALEFGKTVNQKGAMLEWVKKIQQEKKVDELVDKELGSNYDRVEVDEMLQVALLCTQNLPAHRPKMSEVVRMLEGDGLAEKWAASHNHSNPTVNLSHPNNAYKSTFYPTSASKHDESGHNRSSSMFGTTMDEDEDERSLDSYAMELSGPR</sequence>
<comment type="catalytic activity">
    <reaction evidence="17">
        <text>L-threonyl-[protein] + ATP = O-phospho-L-threonyl-[protein] + ADP + H(+)</text>
        <dbReference type="Rhea" id="RHEA:46608"/>
        <dbReference type="Rhea" id="RHEA-COMP:11060"/>
        <dbReference type="Rhea" id="RHEA-COMP:11605"/>
        <dbReference type="ChEBI" id="CHEBI:15378"/>
        <dbReference type="ChEBI" id="CHEBI:30013"/>
        <dbReference type="ChEBI" id="CHEBI:30616"/>
        <dbReference type="ChEBI" id="CHEBI:61977"/>
        <dbReference type="ChEBI" id="CHEBI:456216"/>
        <dbReference type="EC" id="2.7.11.1"/>
    </reaction>
</comment>
<dbReference type="InterPro" id="IPR000719">
    <property type="entry name" value="Prot_kinase_dom"/>
</dbReference>
<dbReference type="PROSITE" id="PS50011">
    <property type="entry name" value="PROTEIN_KINASE_DOM"/>
    <property type="match status" value="1"/>
</dbReference>
<gene>
    <name evidence="24" type="ORF">DKX38_010057</name>
</gene>
<dbReference type="GO" id="GO:0016020">
    <property type="term" value="C:membrane"/>
    <property type="evidence" value="ECO:0007669"/>
    <property type="project" value="UniProtKB-SubCell"/>
</dbReference>
<dbReference type="AlphaFoldDB" id="A0A5N5MF51"/>
<evidence type="ECO:0000256" key="13">
    <source>
        <dbReference type="ARBA" id="ARBA00022989"/>
    </source>
</evidence>
<keyword evidence="25" id="KW-1185">Reference proteome</keyword>
<dbReference type="Pfam" id="PF13855">
    <property type="entry name" value="LRR_8"/>
    <property type="match status" value="1"/>
</dbReference>
<feature type="binding site" evidence="19">
    <location>
        <position position="326"/>
    </location>
    <ligand>
        <name>ATP</name>
        <dbReference type="ChEBI" id="CHEBI:30616"/>
    </ligand>
</feature>
<keyword evidence="10 19" id="KW-0547">Nucleotide-binding</keyword>
<dbReference type="FunFam" id="3.30.200.20:FF:000015">
    <property type="entry name" value="Somatic embryogenesis receptor kinase 1"/>
    <property type="match status" value="1"/>
</dbReference>
<evidence type="ECO:0000256" key="3">
    <source>
        <dbReference type="ARBA" id="ARBA00012513"/>
    </source>
</evidence>
<dbReference type="InterPro" id="IPR008271">
    <property type="entry name" value="Ser/Thr_kinase_AS"/>
</dbReference>
<evidence type="ECO:0000256" key="5">
    <source>
        <dbReference type="ARBA" id="ARBA00022614"/>
    </source>
</evidence>
<evidence type="ECO:0000256" key="7">
    <source>
        <dbReference type="ARBA" id="ARBA00022692"/>
    </source>
</evidence>
<dbReference type="PANTHER" id="PTHR47988">
    <property type="entry name" value="SOMATIC EMBRYOGENESIS RECEPTOR KINASE 1"/>
    <property type="match status" value="1"/>
</dbReference>
<keyword evidence="9" id="KW-0677">Repeat</keyword>
<keyword evidence="12 19" id="KW-0067">ATP-binding</keyword>
<evidence type="ECO:0000256" key="4">
    <source>
        <dbReference type="ARBA" id="ARBA00022527"/>
    </source>
</evidence>
<dbReference type="FunFam" id="3.80.10.10:FF:000021">
    <property type="entry name" value="Putative LRR receptor-like serine/threonine-protein kinase"/>
    <property type="match status" value="1"/>
</dbReference>
<evidence type="ECO:0000256" key="22">
    <source>
        <dbReference type="SAM" id="SignalP"/>
    </source>
</evidence>
<dbReference type="InterPro" id="IPR017441">
    <property type="entry name" value="Protein_kinase_ATP_BS"/>
</dbReference>
<dbReference type="InterPro" id="IPR013210">
    <property type="entry name" value="LRR_N_plant-typ"/>
</dbReference>
<keyword evidence="16" id="KW-0325">Glycoprotein</keyword>
<accession>A0A5N5MF51</accession>
<dbReference type="PROSITE" id="PS00107">
    <property type="entry name" value="PROTEIN_KINASE_ATP"/>
    <property type="match status" value="1"/>
</dbReference>
<comment type="catalytic activity">
    <reaction evidence="18">
        <text>L-seryl-[protein] + ATP = O-phospho-L-seryl-[protein] + ADP + H(+)</text>
        <dbReference type="Rhea" id="RHEA:17989"/>
        <dbReference type="Rhea" id="RHEA-COMP:9863"/>
        <dbReference type="Rhea" id="RHEA-COMP:11604"/>
        <dbReference type="ChEBI" id="CHEBI:15378"/>
        <dbReference type="ChEBI" id="CHEBI:29999"/>
        <dbReference type="ChEBI" id="CHEBI:30616"/>
        <dbReference type="ChEBI" id="CHEBI:83421"/>
        <dbReference type="ChEBI" id="CHEBI:456216"/>
        <dbReference type="EC" id="2.7.11.1"/>
    </reaction>
</comment>
<dbReference type="SMART" id="SM00220">
    <property type="entry name" value="S_TKc"/>
    <property type="match status" value="1"/>
</dbReference>
<evidence type="ECO:0000256" key="2">
    <source>
        <dbReference type="ARBA" id="ARBA00008684"/>
    </source>
</evidence>
<evidence type="ECO:0000313" key="24">
    <source>
        <dbReference type="EMBL" id="KAB5552746.1"/>
    </source>
</evidence>
<evidence type="ECO:0000256" key="10">
    <source>
        <dbReference type="ARBA" id="ARBA00022741"/>
    </source>
</evidence>
<dbReference type="FunFam" id="1.10.510.10:FF:000016">
    <property type="entry name" value="Somatic embryogenesis receptor-like kinase 1"/>
    <property type="match status" value="1"/>
</dbReference>
<dbReference type="GO" id="GO:0004674">
    <property type="term" value="F:protein serine/threonine kinase activity"/>
    <property type="evidence" value="ECO:0007669"/>
    <property type="project" value="UniProtKB-KW"/>
</dbReference>
<keyword evidence="15" id="KW-0675">Receptor</keyword>
<dbReference type="SUPFAM" id="SSF56112">
    <property type="entry name" value="Protein kinase-like (PK-like)"/>
    <property type="match status" value="1"/>
</dbReference>
<dbReference type="Proteomes" id="UP000326939">
    <property type="component" value="Chromosome 6"/>
</dbReference>
<dbReference type="Pfam" id="PF00560">
    <property type="entry name" value="LRR_1"/>
    <property type="match status" value="1"/>
</dbReference>
<organism evidence="24 25">
    <name type="scientific">Salix brachista</name>
    <dbReference type="NCBI Taxonomy" id="2182728"/>
    <lineage>
        <taxon>Eukaryota</taxon>
        <taxon>Viridiplantae</taxon>
        <taxon>Streptophyta</taxon>
        <taxon>Embryophyta</taxon>
        <taxon>Tracheophyta</taxon>
        <taxon>Spermatophyta</taxon>
        <taxon>Magnoliopsida</taxon>
        <taxon>eudicotyledons</taxon>
        <taxon>Gunneridae</taxon>
        <taxon>Pentapetalae</taxon>
        <taxon>rosids</taxon>
        <taxon>fabids</taxon>
        <taxon>Malpighiales</taxon>
        <taxon>Salicaceae</taxon>
        <taxon>Saliceae</taxon>
        <taxon>Salix</taxon>
    </lineage>
</organism>
<dbReference type="GO" id="GO:0005524">
    <property type="term" value="F:ATP binding"/>
    <property type="evidence" value="ECO:0007669"/>
    <property type="project" value="UniProtKB-UniRule"/>
</dbReference>
<keyword evidence="6" id="KW-0808">Transferase</keyword>
<evidence type="ECO:0000256" key="16">
    <source>
        <dbReference type="ARBA" id="ARBA00023180"/>
    </source>
</evidence>